<feature type="transmembrane region" description="Helical" evidence="1">
    <location>
        <begin position="110"/>
        <end position="128"/>
    </location>
</feature>
<keyword evidence="1" id="KW-0472">Membrane</keyword>
<evidence type="ECO:0000313" key="3">
    <source>
        <dbReference type="Proteomes" id="UP000184600"/>
    </source>
</evidence>
<proteinExistence type="predicted"/>
<keyword evidence="3" id="KW-1185">Reference proteome</keyword>
<name>A0A1M7YXG2_9VIBR</name>
<evidence type="ECO:0000313" key="2">
    <source>
        <dbReference type="EMBL" id="SHO57274.1"/>
    </source>
</evidence>
<dbReference type="EMBL" id="FRFG01000037">
    <property type="protein sequence ID" value="SHO57274.1"/>
    <property type="molecule type" value="Genomic_DNA"/>
</dbReference>
<dbReference type="RefSeq" id="WP_073584053.1">
    <property type="nucleotide sequence ID" value="NZ_AP024898.1"/>
</dbReference>
<dbReference type="STRING" id="1117707.VQ7734_03043"/>
<protein>
    <recommendedName>
        <fullName evidence="4">DUF2878 domain-containing protein</fullName>
    </recommendedName>
</protein>
<feature type="transmembrane region" description="Helical" evidence="1">
    <location>
        <begin position="140"/>
        <end position="159"/>
    </location>
</feature>
<dbReference type="Proteomes" id="UP000184600">
    <property type="component" value="Unassembled WGS sequence"/>
</dbReference>
<gene>
    <name evidence="2" type="ORF">VQ7734_03043</name>
</gene>
<accession>A0A1M7YXG2</accession>
<keyword evidence="1" id="KW-0812">Transmembrane</keyword>
<dbReference type="AlphaFoldDB" id="A0A1M7YXG2"/>
<sequence length="179" mass="20005">MKPVKTPELILVSLIFQGVWLLAVLGQSRWQNALWVFLVIAVLWLWRYRKAVLLTGRRVLAMGLMIDGLNIVFGVLVFTTTGFPGWLAALWVAFACYSGYLVPVLTKWPLPFVIMSGACSGMASYYAGMKLSAVGFSYSLPLTLSILWLEWGVIIYAVLKIYADQSDSLCVDERRQSAD</sequence>
<dbReference type="OrthoDB" id="6522758at2"/>
<feature type="transmembrane region" description="Helical" evidence="1">
    <location>
        <begin position="60"/>
        <end position="79"/>
    </location>
</feature>
<reference evidence="3" key="1">
    <citation type="submission" date="2016-12" db="EMBL/GenBank/DDBJ databases">
        <authorList>
            <person name="Rodrigo-Torres L."/>
            <person name="Arahal R.D."/>
            <person name="Lucena T."/>
        </authorList>
    </citation>
    <scope>NUCLEOTIDE SEQUENCE [LARGE SCALE GENOMIC DNA]</scope>
</reference>
<feature type="transmembrane region" description="Helical" evidence="1">
    <location>
        <begin position="32"/>
        <end position="48"/>
    </location>
</feature>
<dbReference type="InterPro" id="IPR021306">
    <property type="entry name" value="DUF2878"/>
</dbReference>
<dbReference type="Pfam" id="PF11086">
    <property type="entry name" value="DUF2878"/>
    <property type="match status" value="1"/>
</dbReference>
<feature type="transmembrane region" description="Helical" evidence="1">
    <location>
        <begin position="9"/>
        <end position="26"/>
    </location>
</feature>
<keyword evidence="1" id="KW-1133">Transmembrane helix</keyword>
<evidence type="ECO:0008006" key="4">
    <source>
        <dbReference type="Google" id="ProtNLM"/>
    </source>
</evidence>
<organism evidence="2 3">
    <name type="scientific">Vibrio quintilis</name>
    <dbReference type="NCBI Taxonomy" id="1117707"/>
    <lineage>
        <taxon>Bacteria</taxon>
        <taxon>Pseudomonadati</taxon>
        <taxon>Pseudomonadota</taxon>
        <taxon>Gammaproteobacteria</taxon>
        <taxon>Vibrionales</taxon>
        <taxon>Vibrionaceae</taxon>
        <taxon>Vibrio</taxon>
    </lineage>
</organism>
<evidence type="ECO:0000256" key="1">
    <source>
        <dbReference type="SAM" id="Phobius"/>
    </source>
</evidence>